<proteinExistence type="predicted"/>
<feature type="transmembrane region" description="Helical" evidence="1">
    <location>
        <begin position="359"/>
        <end position="380"/>
    </location>
</feature>
<name>A0A076ELN9_RHOOP</name>
<feature type="transmembrane region" description="Helical" evidence="1">
    <location>
        <begin position="278"/>
        <end position="295"/>
    </location>
</feature>
<dbReference type="PANTHER" id="PTHR23530">
    <property type="entry name" value="TRANSPORT PROTEIN-RELATED"/>
    <property type="match status" value="1"/>
</dbReference>
<accession>A0A076ELN9</accession>
<keyword evidence="1" id="KW-0812">Transmembrane</keyword>
<dbReference type="Pfam" id="PF07690">
    <property type="entry name" value="MFS_1"/>
    <property type="match status" value="1"/>
</dbReference>
<feature type="transmembrane region" description="Helical" evidence="1">
    <location>
        <begin position="219"/>
        <end position="239"/>
    </location>
</feature>
<keyword evidence="1" id="KW-0472">Membrane</keyword>
<dbReference type="InterPro" id="IPR011701">
    <property type="entry name" value="MFS"/>
</dbReference>
<feature type="transmembrane region" description="Helical" evidence="1">
    <location>
        <begin position="60"/>
        <end position="79"/>
    </location>
</feature>
<dbReference type="AlphaFoldDB" id="A0A076ELN9"/>
<feature type="transmembrane region" description="Helical" evidence="1">
    <location>
        <begin position="120"/>
        <end position="147"/>
    </location>
</feature>
<keyword evidence="1" id="KW-1133">Transmembrane helix</keyword>
<dbReference type="RefSeq" id="WP_128640318.1">
    <property type="nucleotide sequence ID" value="NZ_CP008947.1"/>
</dbReference>
<dbReference type="GO" id="GO:0022857">
    <property type="term" value="F:transmembrane transporter activity"/>
    <property type="evidence" value="ECO:0007669"/>
    <property type="project" value="InterPro"/>
</dbReference>
<organism evidence="2 3">
    <name type="scientific">Rhodococcus opacus</name>
    <name type="common">Nocardia opaca</name>
    <dbReference type="NCBI Taxonomy" id="37919"/>
    <lineage>
        <taxon>Bacteria</taxon>
        <taxon>Bacillati</taxon>
        <taxon>Actinomycetota</taxon>
        <taxon>Actinomycetes</taxon>
        <taxon>Mycobacteriales</taxon>
        <taxon>Nocardiaceae</taxon>
        <taxon>Rhodococcus</taxon>
    </lineage>
</organism>
<protein>
    <submittedName>
        <fullName evidence="2">MFS transporter</fullName>
    </submittedName>
</protein>
<dbReference type="Gene3D" id="1.20.1250.20">
    <property type="entry name" value="MFS general substrate transporter like domains"/>
    <property type="match status" value="1"/>
</dbReference>
<dbReference type="PANTHER" id="PTHR23530:SF1">
    <property type="entry name" value="PERMEASE, MAJOR FACILITATOR SUPERFAMILY-RELATED"/>
    <property type="match status" value="1"/>
</dbReference>
<dbReference type="eggNOG" id="COG2814">
    <property type="taxonomic scope" value="Bacteria"/>
</dbReference>
<evidence type="ECO:0000256" key="1">
    <source>
        <dbReference type="SAM" id="Phobius"/>
    </source>
</evidence>
<dbReference type="Proteomes" id="UP000028488">
    <property type="component" value="Chromosome"/>
</dbReference>
<reference evidence="2 3" key="1">
    <citation type="submission" date="2014-07" db="EMBL/GenBank/DDBJ databases">
        <title>Genome Sequence of Rhodococcus opacus Strain R7, a Biodegrader of Mono- and Polycyclic Aromatic Hydrocarbons.</title>
        <authorList>
            <person name="Di Gennaro P."/>
            <person name="Zampolli J."/>
            <person name="Presti I."/>
            <person name="Cappelletti M."/>
            <person name="D'Ursi P."/>
            <person name="Orro A."/>
            <person name="Mezzelani A."/>
            <person name="Milanesi L."/>
        </authorList>
    </citation>
    <scope>NUCLEOTIDE SEQUENCE [LARGE SCALE GENOMIC DNA]</scope>
    <source>
        <strain evidence="2 3">R7</strain>
    </source>
</reference>
<feature type="transmembrane region" description="Helical" evidence="1">
    <location>
        <begin position="85"/>
        <end position="108"/>
    </location>
</feature>
<gene>
    <name evidence="2" type="ORF">EP51_21310</name>
</gene>
<sequence length="395" mass="40438">MVGYVSTRDLIPLYGLYDLLFADHGVSVGQISSLFVIWSVVSFVAEVPSGAWADTVSRRGLLVFASVLYTAGFTVWILVPSYAGFAAGFVLWGISGAIQSGTFEALLYDELVARAAAGDFARLLGYANSGAMVCNLLATLTAAPLYVLGGYPLVGWVSVGATVVHGCFALLLPAPPKVEEADETLDVAGEQRGLAVRYATMLRAGLGEVTRGAVVRRGVMLSAVLIAFLAFDEYFGLLARDGGTATASVPLLVAITVSGQVVGTALAGRTASMRAVTMGRAVAVAAILLGGGALLGGVPGFLAIGVGYGILGNAMIVSEARVQDAIIGPARATVTSVAGLFGEVAAVLIYTGFAVGSLWLSVTTLVAALAVPVLLSAVLVRRWLPPVRADAPTAG</sequence>
<dbReference type="EMBL" id="CP008947">
    <property type="protein sequence ID" value="AII07050.1"/>
    <property type="molecule type" value="Genomic_DNA"/>
</dbReference>
<evidence type="ECO:0000313" key="3">
    <source>
        <dbReference type="Proteomes" id="UP000028488"/>
    </source>
</evidence>
<dbReference type="InterPro" id="IPR036259">
    <property type="entry name" value="MFS_trans_sf"/>
</dbReference>
<feature type="transmembrane region" description="Helical" evidence="1">
    <location>
        <begin position="153"/>
        <end position="172"/>
    </location>
</feature>
<feature type="transmembrane region" description="Helical" evidence="1">
    <location>
        <begin position="245"/>
        <end position="266"/>
    </location>
</feature>
<dbReference type="SUPFAM" id="SSF103473">
    <property type="entry name" value="MFS general substrate transporter"/>
    <property type="match status" value="1"/>
</dbReference>
<feature type="transmembrane region" description="Helical" evidence="1">
    <location>
        <begin position="28"/>
        <end position="48"/>
    </location>
</feature>
<dbReference type="InterPro" id="IPR053160">
    <property type="entry name" value="MFS_DHA3_Transporter"/>
</dbReference>
<evidence type="ECO:0000313" key="2">
    <source>
        <dbReference type="EMBL" id="AII07050.1"/>
    </source>
</evidence>